<evidence type="ECO:0000259" key="2">
    <source>
        <dbReference type="PROSITE" id="PS50994"/>
    </source>
</evidence>
<dbReference type="GO" id="GO:0015074">
    <property type="term" value="P:DNA integration"/>
    <property type="evidence" value="ECO:0007669"/>
    <property type="project" value="InterPro"/>
</dbReference>
<accession>A0A7E6EH75</accession>
<feature type="domain" description="Integrase catalytic" evidence="2">
    <location>
        <begin position="1"/>
        <end position="61"/>
    </location>
</feature>
<dbReference type="PANTHER" id="PTHR10760">
    <property type="entry name" value="TORSIN"/>
    <property type="match status" value="1"/>
</dbReference>
<dbReference type="AlphaFoldDB" id="A0A7E6EH75"/>
<reference evidence="4" key="1">
    <citation type="submission" date="2025-08" db="UniProtKB">
        <authorList>
            <consortium name="RefSeq"/>
        </authorList>
    </citation>
    <scope>IDENTIFICATION</scope>
    <source>
        <tissue evidence="4">Muscle</tissue>
    </source>
</reference>
<comment type="similarity">
    <text evidence="1">Belongs to the ClpA/ClpB family. Torsin subfamily.</text>
</comment>
<proteinExistence type="inferred from homology"/>
<dbReference type="OrthoDB" id="19623at2759"/>
<dbReference type="GO" id="GO:0003676">
    <property type="term" value="F:nucleic acid binding"/>
    <property type="evidence" value="ECO:0007669"/>
    <property type="project" value="InterPro"/>
</dbReference>
<dbReference type="KEGG" id="pdic:118502338"/>
<name>A0A7E6EH75_9CHIR</name>
<dbReference type="Proteomes" id="UP000504628">
    <property type="component" value="Chromosome 8"/>
</dbReference>
<evidence type="ECO:0000313" key="4">
    <source>
        <dbReference type="RefSeq" id="XP_035890400.1"/>
    </source>
</evidence>
<dbReference type="Gene3D" id="3.30.420.10">
    <property type="entry name" value="Ribonuclease H-like superfamily/Ribonuclease H"/>
    <property type="match status" value="1"/>
</dbReference>
<dbReference type="GO" id="GO:0005524">
    <property type="term" value="F:ATP binding"/>
    <property type="evidence" value="ECO:0007669"/>
    <property type="project" value="InterPro"/>
</dbReference>
<keyword evidence="3" id="KW-1185">Reference proteome</keyword>
<dbReference type="GO" id="GO:0016887">
    <property type="term" value="F:ATP hydrolysis activity"/>
    <property type="evidence" value="ECO:0007669"/>
    <property type="project" value="InterPro"/>
</dbReference>
<dbReference type="GeneID" id="118502338"/>
<dbReference type="Gene3D" id="3.40.50.300">
    <property type="entry name" value="P-loop containing nucleotide triphosphate hydrolases"/>
    <property type="match status" value="1"/>
</dbReference>
<dbReference type="PROSITE" id="PS50994">
    <property type="entry name" value="INTEGRASE"/>
    <property type="match status" value="1"/>
</dbReference>
<dbReference type="SUPFAM" id="SSF52540">
    <property type="entry name" value="P-loop containing nucleoside triphosphate hydrolases"/>
    <property type="match status" value="1"/>
</dbReference>
<gene>
    <name evidence="4" type="primary">LOC118502338</name>
</gene>
<dbReference type="GO" id="GO:0005788">
    <property type="term" value="C:endoplasmic reticulum lumen"/>
    <property type="evidence" value="ECO:0007669"/>
    <property type="project" value="TreeGrafter"/>
</dbReference>
<dbReference type="InParanoid" id="A0A7E6EH75"/>
<dbReference type="GO" id="GO:0034504">
    <property type="term" value="P:protein localization to nucleus"/>
    <property type="evidence" value="ECO:0007669"/>
    <property type="project" value="TreeGrafter"/>
</dbReference>
<evidence type="ECO:0000256" key="1">
    <source>
        <dbReference type="ARBA" id="ARBA00006235"/>
    </source>
</evidence>
<dbReference type="RefSeq" id="XP_035890400.1">
    <property type="nucleotide sequence ID" value="XM_036034507.1"/>
</dbReference>
<dbReference type="InterPro" id="IPR001584">
    <property type="entry name" value="Integrase_cat-core"/>
</dbReference>
<dbReference type="InterPro" id="IPR036397">
    <property type="entry name" value="RNaseH_sf"/>
</dbReference>
<dbReference type="InterPro" id="IPR012337">
    <property type="entry name" value="RNaseH-like_sf"/>
</dbReference>
<dbReference type="GO" id="GO:0071763">
    <property type="term" value="P:nuclear membrane organization"/>
    <property type="evidence" value="ECO:0007669"/>
    <property type="project" value="TreeGrafter"/>
</dbReference>
<evidence type="ECO:0000313" key="3">
    <source>
        <dbReference type="Proteomes" id="UP000504628"/>
    </source>
</evidence>
<dbReference type="Pfam" id="PF06309">
    <property type="entry name" value="Torsin"/>
    <property type="match status" value="1"/>
</dbReference>
<dbReference type="InterPro" id="IPR027417">
    <property type="entry name" value="P-loop_NTPase"/>
</dbReference>
<protein>
    <submittedName>
        <fullName evidence="4">Torsin-1B-like</fullName>
    </submittedName>
</protein>
<organism evidence="3 4">
    <name type="scientific">Phyllostomus discolor</name>
    <name type="common">pale spear-nosed bat</name>
    <dbReference type="NCBI Taxonomy" id="89673"/>
    <lineage>
        <taxon>Eukaryota</taxon>
        <taxon>Metazoa</taxon>
        <taxon>Chordata</taxon>
        <taxon>Craniata</taxon>
        <taxon>Vertebrata</taxon>
        <taxon>Euteleostomi</taxon>
        <taxon>Mammalia</taxon>
        <taxon>Eutheria</taxon>
        <taxon>Laurasiatheria</taxon>
        <taxon>Chiroptera</taxon>
        <taxon>Yangochiroptera</taxon>
        <taxon>Phyllostomidae</taxon>
        <taxon>Phyllostominae</taxon>
        <taxon>Phyllostomus</taxon>
    </lineage>
</organism>
<dbReference type="SUPFAM" id="SSF53098">
    <property type="entry name" value="Ribonuclease H-like"/>
    <property type="match status" value="1"/>
</dbReference>
<dbReference type="GO" id="GO:0005635">
    <property type="term" value="C:nuclear envelope"/>
    <property type="evidence" value="ECO:0007669"/>
    <property type="project" value="TreeGrafter"/>
</dbReference>
<dbReference type="PANTHER" id="PTHR10760:SF14">
    <property type="entry name" value="TORSIN-1B"/>
    <property type="match status" value="1"/>
</dbReference>
<dbReference type="InterPro" id="IPR010448">
    <property type="entry name" value="Torsin"/>
</dbReference>
<dbReference type="GO" id="GO:0019894">
    <property type="term" value="F:kinesin binding"/>
    <property type="evidence" value="ECO:0007669"/>
    <property type="project" value="TreeGrafter"/>
</dbReference>
<sequence>MTQKTADTVADFLLNRIIPRFGLPSSIQSDNGPGFISQIVQQVSTSLGTIWKLHIPYHPQSPVVPIPTPLKVINSPTPFLLKDVPLLQDPERQLQVLAAIEPISMSLAILLPSLPTPSPEKLLGEHLAKEVILKALTGFKSNKDPKEPWTLSLCGWAGTGKNFVSQIVAENLHSKGLKNNFVHLFVSILHFPHEHQIKLYQDQLQRWIQGNVSACVSSVFIFDKMDKLNPRIRRPSSHLLDYYEQVGGVSYQEVIFIFLSMAGGDLITKTDLEFWRAGRKWEDIQLNNLEHMQSVGVFSNKHSGLWCSRLTDRNFRITLVPFCP</sequence>